<dbReference type="Proteomes" id="UP000195521">
    <property type="component" value="Unassembled WGS sequence"/>
</dbReference>
<evidence type="ECO:0000256" key="2">
    <source>
        <dbReference type="ARBA" id="ARBA00004496"/>
    </source>
</evidence>
<accession>A0A1Y1JPZ8</accession>
<gene>
    <name evidence="12" type="ORF">PGO_140910</name>
</gene>
<dbReference type="CDD" id="cd03672">
    <property type="entry name" value="NUDIX_Dcp2p_Nudt20"/>
    <property type="match status" value="1"/>
</dbReference>
<evidence type="ECO:0000256" key="9">
    <source>
        <dbReference type="ARBA" id="ARBA00023211"/>
    </source>
</evidence>
<keyword evidence="8" id="KW-0694">RNA-binding</keyword>
<dbReference type="GO" id="GO:0140933">
    <property type="term" value="F:5'-(N(7)-methylguanosine 5'-triphospho)-[mRNA] hydrolase activity"/>
    <property type="evidence" value="ECO:0007669"/>
    <property type="project" value="InterPro"/>
</dbReference>
<dbReference type="PROSITE" id="PS00893">
    <property type="entry name" value="NUDIX_BOX"/>
    <property type="match status" value="1"/>
</dbReference>
<protein>
    <submittedName>
        <fullName evidence="12">mRNA-decapping enzyme 2</fullName>
    </submittedName>
</protein>
<proteinExistence type="inferred from homology"/>
<feature type="region of interest" description="Disordered" evidence="10">
    <location>
        <begin position="1040"/>
        <end position="1065"/>
    </location>
</feature>
<dbReference type="GeneID" id="39750040"/>
<evidence type="ECO:0000256" key="10">
    <source>
        <dbReference type="SAM" id="MobiDB-lite"/>
    </source>
</evidence>
<dbReference type="InterPro" id="IPR007722">
    <property type="entry name" value="DCP2_BoxA"/>
</dbReference>
<keyword evidence="5" id="KW-0507">mRNA processing</keyword>
<evidence type="ECO:0000313" key="13">
    <source>
        <dbReference type="Proteomes" id="UP000195521"/>
    </source>
</evidence>
<dbReference type="OrthoDB" id="18996at2759"/>
<keyword evidence="13" id="KW-1185">Reference proteome</keyword>
<dbReference type="GO" id="GO:0006397">
    <property type="term" value="P:mRNA processing"/>
    <property type="evidence" value="ECO:0007669"/>
    <property type="project" value="UniProtKB-KW"/>
</dbReference>
<feature type="compositionally biased region" description="Low complexity" evidence="10">
    <location>
        <begin position="912"/>
        <end position="923"/>
    </location>
</feature>
<dbReference type="OMA" id="FNEMEMM"/>
<keyword evidence="7" id="KW-0378">Hydrolase</keyword>
<evidence type="ECO:0000256" key="6">
    <source>
        <dbReference type="ARBA" id="ARBA00022723"/>
    </source>
</evidence>
<dbReference type="SUPFAM" id="SSF140586">
    <property type="entry name" value="Dcp2 domain-like"/>
    <property type="match status" value="1"/>
</dbReference>
<dbReference type="PROSITE" id="PS51462">
    <property type="entry name" value="NUDIX"/>
    <property type="match status" value="1"/>
</dbReference>
<name>A0A1Y1JPZ8_PLAGO</name>
<dbReference type="GO" id="GO:0005737">
    <property type="term" value="C:cytoplasm"/>
    <property type="evidence" value="ECO:0007669"/>
    <property type="project" value="UniProtKB-SubCell"/>
</dbReference>
<dbReference type="SUPFAM" id="SSF55811">
    <property type="entry name" value="Nudix"/>
    <property type="match status" value="1"/>
</dbReference>
<evidence type="ECO:0000256" key="8">
    <source>
        <dbReference type="ARBA" id="ARBA00022884"/>
    </source>
</evidence>
<evidence type="ECO:0000313" key="12">
    <source>
        <dbReference type="EMBL" id="GAW83297.1"/>
    </source>
</evidence>
<feature type="compositionally biased region" description="Polar residues" evidence="10">
    <location>
        <begin position="1053"/>
        <end position="1065"/>
    </location>
</feature>
<dbReference type="FunFam" id="3.90.79.10:FF:000045">
    <property type="entry name" value="mRNA-decapping enzyme 2"/>
    <property type="match status" value="1"/>
</dbReference>
<organism evidence="12 13">
    <name type="scientific">Plasmodium gonderi</name>
    <dbReference type="NCBI Taxonomy" id="77519"/>
    <lineage>
        <taxon>Eukaryota</taxon>
        <taxon>Sar</taxon>
        <taxon>Alveolata</taxon>
        <taxon>Apicomplexa</taxon>
        <taxon>Aconoidasida</taxon>
        <taxon>Haemosporida</taxon>
        <taxon>Plasmodiidae</taxon>
        <taxon>Plasmodium</taxon>
        <taxon>Plasmodium (Plasmodium)</taxon>
    </lineage>
</organism>
<evidence type="ECO:0000256" key="7">
    <source>
        <dbReference type="ARBA" id="ARBA00022801"/>
    </source>
</evidence>
<dbReference type="GO" id="GO:0000184">
    <property type="term" value="P:nuclear-transcribed mRNA catabolic process, nonsense-mediated decay"/>
    <property type="evidence" value="ECO:0007669"/>
    <property type="project" value="InterPro"/>
</dbReference>
<dbReference type="InterPro" id="IPR020084">
    <property type="entry name" value="NUDIX_hydrolase_CS"/>
</dbReference>
<dbReference type="GO" id="GO:0000290">
    <property type="term" value="P:deadenylation-dependent decapping of nuclear-transcribed mRNA"/>
    <property type="evidence" value="ECO:0007669"/>
    <property type="project" value="InterPro"/>
</dbReference>
<keyword evidence="4" id="KW-0963">Cytoplasm</keyword>
<dbReference type="EMBL" id="BDQF01000015">
    <property type="protein sequence ID" value="GAW83297.1"/>
    <property type="molecule type" value="Genomic_DNA"/>
</dbReference>
<evidence type="ECO:0000256" key="5">
    <source>
        <dbReference type="ARBA" id="ARBA00022664"/>
    </source>
</evidence>
<feature type="compositionally biased region" description="Polar residues" evidence="10">
    <location>
        <begin position="1243"/>
        <end position="1257"/>
    </location>
</feature>
<reference evidence="13" key="1">
    <citation type="submission" date="2017-04" db="EMBL/GenBank/DDBJ databases">
        <title>Plasmodium gonderi genome.</title>
        <authorList>
            <person name="Arisue N."/>
            <person name="Honma H."/>
            <person name="Kawai S."/>
            <person name="Tougan T."/>
            <person name="Tanabe K."/>
            <person name="Horii T."/>
        </authorList>
    </citation>
    <scope>NUCLEOTIDE SEQUENCE [LARGE SCALE GENOMIC DNA]</scope>
    <source>
        <strain evidence="13">ATCC 30045</strain>
    </source>
</reference>
<comment type="caution">
    <text evidence="12">The sequence shown here is derived from an EMBL/GenBank/DDBJ whole genome shotgun (WGS) entry which is preliminary data.</text>
</comment>
<keyword evidence="9" id="KW-0464">Manganese</keyword>
<dbReference type="Pfam" id="PF05026">
    <property type="entry name" value="DCP2"/>
    <property type="match status" value="1"/>
</dbReference>
<comment type="similarity">
    <text evidence="3">Belongs to the Nudix hydrolase family. DCP2 subfamily.</text>
</comment>
<dbReference type="InterPro" id="IPR036189">
    <property type="entry name" value="DCP2_BoxA_sf"/>
</dbReference>
<dbReference type="SMART" id="SM01125">
    <property type="entry name" value="DCP2"/>
    <property type="match status" value="1"/>
</dbReference>
<evidence type="ECO:0000259" key="11">
    <source>
        <dbReference type="PROSITE" id="PS51462"/>
    </source>
</evidence>
<dbReference type="InterPro" id="IPR000086">
    <property type="entry name" value="NUDIX_hydrolase_dom"/>
</dbReference>
<dbReference type="Pfam" id="PF00293">
    <property type="entry name" value="NUDIX"/>
    <property type="match status" value="1"/>
</dbReference>
<feature type="compositionally biased region" description="Low complexity" evidence="10">
    <location>
        <begin position="1258"/>
        <end position="1269"/>
    </location>
</feature>
<dbReference type="PANTHER" id="PTHR23114:SF17">
    <property type="entry name" value="M7GPPPN-MRNA HYDROLASE"/>
    <property type="match status" value="1"/>
</dbReference>
<dbReference type="InterPro" id="IPR015797">
    <property type="entry name" value="NUDIX_hydrolase-like_dom_sf"/>
</dbReference>
<dbReference type="RefSeq" id="XP_028545886.1">
    <property type="nucleotide sequence ID" value="XM_028690085.1"/>
</dbReference>
<dbReference type="GO" id="GO:0003723">
    <property type="term" value="F:RNA binding"/>
    <property type="evidence" value="ECO:0007669"/>
    <property type="project" value="UniProtKB-KW"/>
</dbReference>
<feature type="region of interest" description="Disordered" evidence="10">
    <location>
        <begin position="1238"/>
        <end position="1273"/>
    </location>
</feature>
<sequence>MNLIKGTKNKMKKNLQNKHLNNSTKCKKVFSAHRIKQLAKDKKLLDDALLDCYGRFIALLPEFLLKDHVHLYFQIQEAYWWYDDMWQEKYPDKLPKLSLKIFGYLICDDCPILKKYVPPSAHEKFSLNWRRYCRTIPLRGAILLNHNLKKCLLVKGWSTDSWSFPKGKVDELEEDSVCACREIYEEIGIDIFPYIDEQVYIETHIEDQPIKLFIIPGVKEETNFQPKTRKEIGAIRWFEIEKLLEYINSKNKKSILFENKKERINEWFVGPFIPNLIKWIEILRKSVHAKKLKEGNSYLSGGIQAYKYQISGVEEDIIKKLQIVNLNSKEIINIGLFKSDDDLEECYDENEKLLIEMNEEICIQEEEDLRSNSNYDSVMDSPIEEKNRVAFTKNRVRKDSNPIPNNGDNKMINNINIGPNVEHCNAYKHMKQQMVAKKVEENKKTDMPLHCSTDCKDFRKNMMNSLLKESAYAAENTYNKIGIESIGNKKVYEHVDDSIVPLRRTDILRSSFVLSPEPANLNEVLGENIYSADVEKNCNRNSLRSTYNKTIRINSSNSKNMKNETHKIISCGNDSYHQDEYEEAEKYCSSIIKDVNSGAGKILPKQINLMVNNQNKKISISSSGSSNNKVVYHGKNNNVYNKTYNGYNSYRNYYVEFDESGTKGHRYGFNKMRMGGHLSALRLKEVGLRSFDDQDMDRRKNFHLQVYGSKGKWNNDKKEIQNKHKKRNMKNSHHSLDDSSVHYIPTKNKKLDACNDKTFGQNHTNGWSAEDMFKLNEEKFGIQSTYNIEEYTTPLLYNEEKTNKYMKNTLVKNTFSPYLIGNNNNKGSDYTIKISGVSEKTNIDEGIICGKSSINNNDRNEKKIFMQSKKENYEQNEKLNMKMNMDIPTNSNTLLMNGKNLKDILDNTKKSISSVSSNRSSSSRGGGGGNSFFENGLVKNTDTTGVNYIKGYNIHCEPNRDTISKGGRKMDNFVGPSHVNNLNRINCINDTTNKLISRSKNSNMNFIPDVIHTEERDEKTNTLSKSIAGVDAKTSDHLKSYKMKDGSSSSSSATQNRLNDGSCLGTTNNIKPWDENLSMGNVNEKEIENCFDLHKNEFVYNQMRSKQGYENNVKESSSNVNILNEYLKSPDYKDPKMKIILDDVNYKNSSTSYDMGYINTIKENNSTSKLNKSKYGNNTNVNTKYNEMYESDIEYRNTLNTSYKEIANVKNILTKTYIRMNKETSEKREYNDLDYKKTDHYENNQNGNISANITDKISNNNNSNSNSNSTNEPGKYLLNLIKGTGKLEMATTIPNSMKNNQNKINWTNAVSENNVKALSEKEILSKFYNNEINNNIFMNNINTSQSSLKCKKNSFNNDEKYDIYKNVISKENIKIENNRNRRRNVENFIYDGSNRSNLLEEKNFNEMEMMEKLSKHLNSYNPFE</sequence>
<feature type="region of interest" description="Disordered" evidence="10">
    <location>
        <begin position="912"/>
        <end position="936"/>
    </location>
</feature>
<evidence type="ECO:0000256" key="1">
    <source>
        <dbReference type="ARBA" id="ARBA00001936"/>
    </source>
</evidence>
<dbReference type="Gene3D" id="3.90.79.10">
    <property type="entry name" value="Nucleoside Triphosphate Pyrophosphohydrolase"/>
    <property type="match status" value="1"/>
</dbReference>
<comment type="subcellular location">
    <subcellularLocation>
        <location evidence="2">Cytoplasm</location>
    </subcellularLocation>
</comment>
<dbReference type="InterPro" id="IPR044099">
    <property type="entry name" value="Dcp2_NUDIX"/>
</dbReference>
<dbReference type="Gene3D" id="1.10.10.1050">
    <property type="entry name" value="Dcp2, box A domain"/>
    <property type="match status" value="1"/>
</dbReference>
<dbReference type="GO" id="GO:0030145">
    <property type="term" value="F:manganese ion binding"/>
    <property type="evidence" value="ECO:0007669"/>
    <property type="project" value="InterPro"/>
</dbReference>
<dbReference type="PANTHER" id="PTHR23114">
    <property type="entry name" value="M7GPPPN-MRNA HYDROLASE"/>
    <property type="match status" value="1"/>
</dbReference>
<evidence type="ECO:0000256" key="4">
    <source>
        <dbReference type="ARBA" id="ARBA00022490"/>
    </source>
</evidence>
<feature type="domain" description="Nudix hydrolase" evidence="11">
    <location>
        <begin position="134"/>
        <end position="261"/>
    </location>
</feature>
<evidence type="ECO:0000256" key="3">
    <source>
        <dbReference type="ARBA" id="ARBA00005279"/>
    </source>
</evidence>
<keyword evidence="6" id="KW-0479">Metal-binding</keyword>
<comment type="cofactor">
    <cofactor evidence="1">
        <name>Mn(2+)</name>
        <dbReference type="ChEBI" id="CHEBI:29035"/>
    </cofactor>
</comment>